<comment type="similarity">
    <text evidence="1">Belongs to the ATP-dependent AMP-binding enzyme family.</text>
</comment>
<dbReference type="Gene3D" id="3.30.300.30">
    <property type="match status" value="1"/>
</dbReference>
<reference evidence="4" key="1">
    <citation type="submission" date="2018-05" db="EMBL/GenBank/DDBJ databases">
        <authorList>
            <person name="Lanie J.A."/>
            <person name="Ng W.-L."/>
            <person name="Kazmierczak K.M."/>
            <person name="Andrzejewski T.M."/>
            <person name="Davidsen T.M."/>
            <person name="Wayne K.J."/>
            <person name="Tettelin H."/>
            <person name="Glass J.I."/>
            <person name="Rusch D."/>
            <person name="Podicherti R."/>
            <person name="Tsui H.-C.T."/>
            <person name="Winkler M.E."/>
        </authorList>
    </citation>
    <scope>NUCLEOTIDE SEQUENCE</scope>
</reference>
<dbReference type="GO" id="GO:0031956">
    <property type="term" value="F:medium-chain fatty acid-CoA ligase activity"/>
    <property type="evidence" value="ECO:0007669"/>
    <property type="project" value="TreeGrafter"/>
</dbReference>
<dbReference type="AlphaFoldDB" id="A0A381QP11"/>
<dbReference type="PANTHER" id="PTHR43201:SF5">
    <property type="entry name" value="MEDIUM-CHAIN ACYL-COA LIGASE ACSF2, MITOCHONDRIAL"/>
    <property type="match status" value="1"/>
</dbReference>
<name>A0A381QP11_9ZZZZ</name>
<keyword evidence="2" id="KW-0436">Ligase</keyword>
<proteinExistence type="inferred from homology"/>
<evidence type="ECO:0000259" key="3">
    <source>
        <dbReference type="Pfam" id="PF00501"/>
    </source>
</evidence>
<dbReference type="InterPro" id="IPR045851">
    <property type="entry name" value="AMP-bd_C_sf"/>
</dbReference>
<dbReference type="Pfam" id="PF00501">
    <property type="entry name" value="AMP-binding"/>
    <property type="match status" value="1"/>
</dbReference>
<feature type="domain" description="AMP-dependent synthetase/ligase" evidence="3">
    <location>
        <begin position="43"/>
        <end position="194"/>
    </location>
</feature>
<dbReference type="Gene3D" id="3.40.50.12780">
    <property type="entry name" value="N-terminal domain of ligase-like"/>
    <property type="match status" value="1"/>
</dbReference>
<dbReference type="InterPro" id="IPR000873">
    <property type="entry name" value="AMP-dep_synth/lig_dom"/>
</dbReference>
<dbReference type="SUPFAM" id="SSF56801">
    <property type="entry name" value="Acetyl-CoA synthetase-like"/>
    <property type="match status" value="1"/>
</dbReference>
<evidence type="ECO:0000256" key="2">
    <source>
        <dbReference type="ARBA" id="ARBA00022598"/>
    </source>
</evidence>
<accession>A0A381QP11</accession>
<evidence type="ECO:0000313" key="4">
    <source>
        <dbReference type="EMBL" id="SUZ79657.1"/>
    </source>
</evidence>
<dbReference type="InterPro" id="IPR042099">
    <property type="entry name" value="ANL_N_sf"/>
</dbReference>
<evidence type="ECO:0000256" key="1">
    <source>
        <dbReference type="ARBA" id="ARBA00006432"/>
    </source>
</evidence>
<gene>
    <name evidence="4" type="ORF">METZ01_LOCUS32511</name>
</gene>
<organism evidence="4">
    <name type="scientific">marine metagenome</name>
    <dbReference type="NCBI Taxonomy" id="408172"/>
    <lineage>
        <taxon>unclassified sequences</taxon>
        <taxon>metagenomes</taxon>
        <taxon>ecological metagenomes</taxon>
    </lineage>
</organism>
<dbReference type="EMBL" id="UINC01001395">
    <property type="protein sequence ID" value="SUZ79657.1"/>
    <property type="molecule type" value="Genomic_DNA"/>
</dbReference>
<dbReference type="GO" id="GO:0006631">
    <property type="term" value="P:fatty acid metabolic process"/>
    <property type="evidence" value="ECO:0007669"/>
    <property type="project" value="TreeGrafter"/>
</dbReference>
<protein>
    <recommendedName>
        <fullName evidence="3">AMP-dependent synthetase/ligase domain-containing protein</fullName>
    </recommendedName>
</protein>
<sequence length="351" mass="39366">MSNSFHNIHPNFKLNGFLYSKFVDHSSYKEFLSDKSELLDFIESWTNNSPVISLQTSGSTSIPKKILAEKSAMACSAKKTGKQFNLKPGDKALLCLPLTFIAGKMMIVRALVLGLDLYITKPSRSPLKNFSKSFDFAAMTPYQLEKSIEYLNKVKCLIIGGSPVGEVIKKKIKNKTSGVYETYGMTETLSHVAIKNLSLGENEFVALPGITFSKNNGFLEINAPFLSKSPIITNDLIHLVSKTAFEWQGRASLTINSGGIKLNPEKIEKTLSKHYNVPFIICGLPDEQLGEKIVLVFENKIPSMPELVFKKLNSFERPKGIFSLNSFSRRHGKINRKDIQNRLLKKLHDRN</sequence>
<dbReference type="PANTHER" id="PTHR43201">
    <property type="entry name" value="ACYL-COA SYNTHETASE"/>
    <property type="match status" value="1"/>
</dbReference>